<dbReference type="AlphaFoldDB" id="A0AAD8RVA3"/>
<keyword evidence="2" id="KW-1185">Reference proteome</keyword>
<proteinExistence type="predicted"/>
<evidence type="ECO:0000313" key="2">
    <source>
        <dbReference type="Proteomes" id="UP001231189"/>
    </source>
</evidence>
<gene>
    <name evidence="1" type="ORF">QYE76_006690</name>
</gene>
<reference evidence="1" key="1">
    <citation type="submission" date="2023-07" db="EMBL/GenBank/DDBJ databases">
        <title>A chromosome-level genome assembly of Lolium multiflorum.</title>
        <authorList>
            <person name="Chen Y."/>
            <person name="Copetti D."/>
            <person name="Kolliker R."/>
            <person name="Studer B."/>
        </authorList>
    </citation>
    <scope>NUCLEOTIDE SEQUENCE</scope>
    <source>
        <strain evidence="1">02402/16</strain>
        <tissue evidence="1">Leaf</tissue>
    </source>
</reference>
<accession>A0AAD8RVA3</accession>
<name>A0AAD8RVA3_LOLMU</name>
<dbReference type="Pfam" id="PF13578">
    <property type="entry name" value="Methyltransf_24"/>
    <property type="match status" value="1"/>
</dbReference>
<sequence length="344" mass="36741">MKPRAPAVAAALSSGVPAKLRPHLPRITAFLIVFSVGYSLGIVSSSTRPTPKPSQTVIRPHAAHLTAGLGATTTSGVAASSSNGTFGAGYPRSPPHDLFRFRDECREAVPSDAVVQTLIDKLFDGESPYASFPPEHTAALLHPAAARPRGWGSTGAVFADLIEEVRPETILELGAFLGASALHMAAVARNLSLSPAILCVDDFRGWPAFRGRFRRDVPAQRHGDALLLPQFMANVAAAGEAERVLPLPFSTASVLTALCQWGVYADLIEVDAGHDFHSAWADINLAWAVLRPGGVMFGHDYFTGADDRGVRRAVTLFAKVKGLTVRPHGQHWILSAKPRGDARR</sequence>
<dbReference type="InterPro" id="IPR029063">
    <property type="entry name" value="SAM-dependent_MTases_sf"/>
</dbReference>
<dbReference type="SUPFAM" id="SSF53335">
    <property type="entry name" value="S-adenosyl-L-methionine-dependent methyltransferases"/>
    <property type="match status" value="1"/>
</dbReference>
<comment type="caution">
    <text evidence="1">The sequence shown here is derived from an EMBL/GenBank/DDBJ whole genome shotgun (WGS) entry which is preliminary data.</text>
</comment>
<dbReference type="PANTHER" id="PTHR37909">
    <property type="entry name" value="S-ADENOSYL-L-METHIONINE-DEPENDENT METHYLTRANSFERASES SUPERFAMILY PROTEIN"/>
    <property type="match status" value="1"/>
</dbReference>
<organism evidence="1 2">
    <name type="scientific">Lolium multiflorum</name>
    <name type="common">Italian ryegrass</name>
    <name type="synonym">Lolium perenne subsp. multiflorum</name>
    <dbReference type="NCBI Taxonomy" id="4521"/>
    <lineage>
        <taxon>Eukaryota</taxon>
        <taxon>Viridiplantae</taxon>
        <taxon>Streptophyta</taxon>
        <taxon>Embryophyta</taxon>
        <taxon>Tracheophyta</taxon>
        <taxon>Spermatophyta</taxon>
        <taxon>Magnoliopsida</taxon>
        <taxon>Liliopsida</taxon>
        <taxon>Poales</taxon>
        <taxon>Poaceae</taxon>
        <taxon>BOP clade</taxon>
        <taxon>Pooideae</taxon>
        <taxon>Poodae</taxon>
        <taxon>Poeae</taxon>
        <taxon>Poeae Chloroplast Group 2 (Poeae type)</taxon>
        <taxon>Loliodinae</taxon>
        <taxon>Loliinae</taxon>
        <taxon>Lolium</taxon>
    </lineage>
</organism>
<dbReference type="EMBL" id="JAUUTY010000005">
    <property type="protein sequence ID" value="KAK1632375.1"/>
    <property type="molecule type" value="Genomic_DNA"/>
</dbReference>
<evidence type="ECO:0000313" key="1">
    <source>
        <dbReference type="EMBL" id="KAK1632375.1"/>
    </source>
</evidence>
<dbReference type="Proteomes" id="UP001231189">
    <property type="component" value="Unassembled WGS sequence"/>
</dbReference>
<dbReference type="Gene3D" id="3.40.50.150">
    <property type="entry name" value="Vaccinia Virus protein VP39"/>
    <property type="match status" value="1"/>
</dbReference>
<dbReference type="PANTHER" id="PTHR37909:SF1">
    <property type="entry name" value="S-ADENOSYL-L-METHIONINE-DEPENDENT METHYLTRANSFERASES SUPERFAMILY PROTEIN"/>
    <property type="match status" value="1"/>
</dbReference>
<protein>
    <submittedName>
        <fullName evidence="1">Uncharacterized protein</fullName>
    </submittedName>
</protein>